<reference evidence="1 2" key="1">
    <citation type="submission" date="2020-02" db="EMBL/GenBank/DDBJ databases">
        <title>Characterization of phylogenetic diversity of novel bifidobacterial species isolated in Czech ZOOs.</title>
        <authorList>
            <person name="Lugli G.A."/>
            <person name="Vera N.B."/>
            <person name="Ventura M."/>
        </authorList>
    </citation>
    <scope>NUCLEOTIDE SEQUENCE [LARGE SCALE GENOMIC DNA]</scope>
    <source>
        <strain evidence="1 2">DSM 109959</strain>
    </source>
</reference>
<evidence type="ECO:0000313" key="2">
    <source>
        <dbReference type="Proteomes" id="UP000543419"/>
    </source>
</evidence>
<sequence>MGEALRENTRNTKNDEKRQDAAIEALVDRIMPKPAPIPDLPDEAGDYRRVVFQSTPELKKRWAATSTRSW</sequence>
<protein>
    <submittedName>
        <fullName evidence="1">Uncharacterized protein</fullName>
    </submittedName>
</protein>
<keyword evidence="2" id="KW-1185">Reference proteome</keyword>
<gene>
    <name evidence="1" type="ORF">G1C97_2173</name>
</gene>
<dbReference type="Proteomes" id="UP000543419">
    <property type="component" value="Unassembled WGS sequence"/>
</dbReference>
<proteinExistence type="predicted"/>
<name>A0A7Y0EZF2_9BIFI</name>
<organism evidence="1 2">
    <name type="scientific">Bifidobacterium olomucense</name>
    <dbReference type="NCBI Taxonomy" id="2675324"/>
    <lineage>
        <taxon>Bacteria</taxon>
        <taxon>Bacillati</taxon>
        <taxon>Actinomycetota</taxon>
        <taxon>Actinomycetes</taxon>
        <taxon>Bifidobacteriales</taxon>
        <taxon>Bifidobacteriaceae</taxon>
        <taxon>Bifidobacterium</taxon>
    </lineage>
</organism>
<dbReference type="EMBL" id="JAAIIG010000015">
    <property type="protein sequence ID" value="NMM99215.1"/>
    <property type="molecule type" value="Genomic_DNA"/>
</dbReference>
<evidence type="ECO:0000313" key="1">
    <source>
        <dbReference type="EMBL" id="NMM99215.1"/>
    </source>
</evidence>
<comment type="caution">
    <text evidence="1">The sequence shown here is derived from an EMBL/GenBank/DDBJ whole genome shotgun (WGS) entry which is preliminary data.</text>
</comment>
<accession>A0A7Y0EZF2</accession>
<dbReference type="RefSeq" id="WP_169241778.1">
    <property type="nucleotide sequence ID" value="NZ_JAAIIG010000015.1"/>
</dbReference>
<dbReference type="AlphaFoldDB" id="A0A7Y0EZF2"/>